<geneLocation type="plasmid" evidence="1 2">
    <name>unnamed2</name>
</geneLocation>
<dbReference type="Proteomes" id="UP000500767">
    <property type="component" value="Plasmid unnamed2"/>
</dbReference>
<accession>A0A6M8HZ40</accession>
<keyword evidence="1" id="KW-0614">Plasmid</keyword>
<keyword evidence="2" id="KW-1185">Reference proteome</keyword>
<dbReference type="AlphaFoldDB" id="A0A6M8HZ40"/>
<evidence type="ECO:0000313" key="1">
    <source>
        <dbReference type="EMBL" id="QKE93415.1"/>
    </source>
</evidence>
<proteinExistence type="predicted"/>
<dbReference type="RefSeq" id="WP_171837655.1">
    <property type="nucleotide sequence ID" value="NZ_CP053710.1"/>
</dbReference>
<dbReference type="KEGG" id="lck:HN018_24825"/>
<dbReference type="EMBL" id="CP053710">
    <property type="protein sequence ID" value="QKE93415.1"/>
    <property type="molecule type" value="Genomic_DNA"/>
</dbReference>
<organism evidence="1 2">
    <name type="scientific">Lichenicola cladoniae</name>
    <dbReference type="NCBI Taxonomy" id="1484109"/>
    <lineage>
        <taxon>Bacteria</taxon>
        <taxon>Pseudomonadati</taxon>
        <taxon>Pseudomonadota</taxon>
        <taxon>Alphaproteobacteria</taxon>
        <taxon>Acetobacterales</taxon>
        <taxon>Acetobacteraceae</taxon>
        <taxon>Lichenicola</taxon>
    </lineage>
</organism>
<name>A0A6M8HZ40_9PROT</name>
<evidence type="ECO:0000313" key="2">
    <source>
        <dbReference type="Proteomes" id="UP000500767"/>
    </source>
</evidence>
<protein>
    <submittedName>
        <fullName evidence="1">Uncharacterized protein</fullName>
    </submittedName>
</protein>
<reference evidence="1 2" key="1">
    <citation type="journal article" date="2014" name="World J. Microbiol. Biotechnol.">
        <title>Biodiversity and physiological characteristics of Antarctic and Arctic lichens-associated bacteria.</title>
        <authorList>
            <person name="Lee Y.M."/>
            <person name="Kim E.H."/>
            <person name="Lee H.K."/>
            <person name="Hong S.G."/>
        </authorList>
    </citation>
    <scope>NUCLEOTIDE SEQUENCE [LARGE SCALE GENOMIC DNA]</scope>
    <source>
        <strain evidence="1 2">PAMC 26569</strain>
        <plasmid evidence="1">unnamed2</plasmid>
    </source>
</reference>
<gene>
    <name evidence="1" type="ORF">HN018_24825</name>
</gene>
<sequence length="135" mass="15074">MARQTFMSYQTRHPEAAAHPLRSIPMFRPASVLVAALMTKQDPLSVARQMAARTLELARFEIADAWKAYGEAKAAVGEVNRISRKDRHDRAISSDRYVVRRRSAAFGTMNRRSGHFLRAHKAPFAAKAALLALAN</sequence>